<sequence length="78" mass="8490">MIFFTWLFSSLLSLLTFGFVTGGGHGHDEHVKIIVPEFHHTHHHHETIYKTIHHGGGGGGGHSHGGKPFSFGGHGGWK</sequence>
<keyword evidence="4" id="KW-1185">Reference proteome</keyword>
<comment type="caution">
    <text evidence="3">The sequence shown here is derived from an EMBL/GenBank/DDBJ whole genome shotgun (WGS) entry which is preliminary data.</text>
</comment>
<dbReference type="AlphaFoldDB" id="A0ABD1FFA4"/>
<feature type="region of interest" description="Disordered" evidence="1">
    <location>
        <begin position="52"/>
        <end position="78"/>
    </location>
</feature>
<protein>
    <submittedName>
        <fullName evidence="3">Uncharacterized protein</fullName>
    </submittedName>
</protein>
<evidence type="ECO:0000256" key="2">
    <source>
        <dbReference type="SAM" id="SignalP"/>
    </source>
</evidence>
<dbReference type="EMBL" id="JBDJPC010000001">
    <property type="protein sequence ID" value="KAL1517964.1"/>
    <property type="molecule type" value="Genomic_DNA"/>
</dbReference>
<proteinExistence type="predicted"/>
<name>A0ABD1FFA4_HYPHA</name>
<evidence type="ECO:0000256" key="1">
    <source>
        <dbReference type="SAM" id="MobiDB-lite"/>
    </source>
</evidence>
<accession>A0ABD1FFA4</accession>
<keyword evidence="2" id="KW-0732">Signal</keyword>
<reference evidence="3 4" key="1">
    <citation type="submission" date="2024-05" db="EMBL/GenBank/DDBJ databases">
        <title>Genetic variation in Jamaican populations of the coffee berry borer (Hypothenemus hampei).</title>
        <authorList>
            <person name="Errbii M."/>
            <person name="Myrie A."/>
        </authorList>
    </citation>
    <scope>NUCLEOTIDE SEQUENCE [LARGE SCALE GENOMIC DNA]</scope>
    <source>
        <strain evidence="3">JA-Hopewell-2020-01-JO</strain>
        <tissue evidence="3">Whole body</tissue>
    </source>
</reference>
<feature type="chain" id="PRO_5044763532" evidence="2">
    <location>
        <begin position="23"/>
        <end position="78"/>
    </location>
</feature>
<feature type="compositionally biased region" description="Gly residues" evidence="1">
    <location>
        <begin position="54"/>
        <end position="63"/>
    </location>
</feature>
<organism evidence="3 4">
    <name type="scientific">Hypothenemus hampei</name>
    <name type="common">Coffee berry borer</name>
    <dbReference type="NCBI Taxonomy" id="57062"/>
    <lineage>
        <taxon>Eukaryota</taxon>
        <taxon>Metazoa</taxon>
        <taxon>Ecdysozoa</taxon>
        <taxon>Arthropoda</taxon>
        <taxon>Hexapoda</taxon>
        <taxon>Insecta</taxon>
        <taxon>Pterygota</taxon>
        <taxon>Neoptera</taxon>
        <taxon>Endopterygota</taxon>
        <taxon>Coleoptera</taxon>
        <taxon>Polyphaga</taxon>
        <taxon>Cucujiformia</taxon>
        <taxon>Curculionidae</taxon>
        <taxon>Scolytinae</taxon>
        <taxon>Hypothenemus</taxon>
    </lineage>
</organism>
<dbReference type="Proteomes" id="UP001566132">
    <property type="component" value="Unassembled WGS sequence"/>
</dbReference>
<feature type="signal peptide" evidence="2">
    <location>
        <begin position="1"/>
        <end position="22"/>
    </location>
</feature>
<evidence type="ECO:0000313" key="4">
    <source>
        <dbReference type="Proteomes" id="UP001566132"/>
    </source>
</evidence>
<evidence type="ECO:0000313" key="3">
    <source>
        <dbReference type="EMBL" id="KAL1517964.1"/>
    </source>
</evidence>
<gene>
    <name evidence="3" type="ORF">ABEB36_001658</name>
</gene>